<dbReference type="NCBIfam" id="TIGR00097">
    <property type="entry name" value="HMP-P_kinase"/>
    <property type="match status" value="1"/>
</dbReference>
<dbReference type="AlphaFoldDB" id="A0ABD5Z1Y6"/>
<dbReference type="Proteomes" id="UP001596447">
    <property type="component" value="Unassembled WGS sequence"/>
</dbReference>
<dbReference type="Pfam" id="PF10120">
    <property type="entry name" value="ThiN"/>
    <property type="match status" value="1"/>
</dbReference>
<evidence type="ECO:0000259" key="7">
    <source>
        <dbReference type="Pfam" id="PF10120"/>
    </source>
</evidence>
<evidence type="ECO:0000313" key="9">
    <source>
        <dbReference type="Proteomes" id="UP001596447"/>
    </source>
</evidence>
<dbReference type="CDD" id="cd01169">
    <property type="entry name" value="HMPP_kinase"/>
    <property type="match status" value="1"/>
</dbReference>
<dbReference type="GO" id="GO:0008972">
    <property type="term" value="F:phosphomethylpyrimidine kinase activity"/>
    <property type="evidence" value="ECO:0007669"/>
    <property type="project" value="UniProtKB-EC"/>
</dbReference>
<dbReference type="SUPFAM" id="SSF53613">
    <property type="entry name" value="Ribokinase-like"/>
    <property type="match status" value="1"/>
</dbReference>
<dbReference type="Gene3D" id="3.40.225.10">
    <property type="entry name" value="Class II aldolase/adducin N-terminal domain"/>
    <property type="match status" value="1"/>
</dbReference>
<dbReference type="InterPro" id="IPR013749">
    <property type="entry name" value="PM/HMP-P_kinase-1"/>
</dbReference>
<feature type="domain" description="Pyridoxamine kinase/Phosphomethylpyrimidine kinase" evidence="6">
    <location>
        <begin position="20"/>
        <end position="264"/>
    </location>
</feature>
<organism evidence="8 9">
    <name type="scientific">Halospeciosus flavus</name>
    <dbReference type="NCBI Taxonomy" id="3032283"/>
    <lineage>
        <taxon>Archaea</taxon>
        <taxon>Methanobacteriati</taxon>
        <taxon>Methanobacteriota</taxon>
        <taxon>Stenosarchaea group</taxon>
        <taxon>Halobacteria</taxon>
        <taxon>Halobacteriales</taxon>
        <taxon>Halobacteriaceae</taxon>
        <taxon>Halospeciosus</taxon>
    </lineage>
</organism>
<dbReference type="FunFam" id="3.40.1190.20:FF:000003">
    <property type="entry name" value="Phosphomethylpyrimidine kinase ThiD"/>
    <property type="match status" value="1"/>
</dbReference>
<dbReference type="InterPro" id="IPR019293">
    <property type="entry name" value="ThiN"/>
</dbReference>
<evidence type="ECO:0000256" key="2">
    <source>
        <dbReference type="ARBA" id="ARBA00022741"/>
    </source>
</evidence>
<dbReference type="InterPro" id="IPR029056">
    <property type="entry name" value="Ribokinase-like"/>
</dbReference>
<sequence>MTRVPNPDARPVALTVAGSDSGGGAGIQADLKTVEALGVFGTSVLTAATAQHTRGVDSVHHLPEEEVVAQYEAVVSDFDVGAAKTGMLGTASLVETVTEQVATLDAPLVVDPVIVATSGDRLLDEAGEAAYRDLFDHATLVTPNVDEAEVLTGRPVETPADAETAGEELREQGADAALVTGGHLDTADDEIVDVLVTEEGVHHFAHERIDTTSTHGSGCTLSSAVAAHLARGRPLERAVESSVAFAERAVRYPLAVGQGTSPVHHLAGLRDDAAREPTAETVHDVVRELVDANPRRLVPEVGTNVVGATPYAESVGDTAAVEGRVTKTVDGVAPNRGVRFGASSHVARFLLAAREHDPALRFAVNCRYDDEVEAALDALDGPVASYDRREEPASVKEEEGSTMGWGAEVAFEQAGGTPAAVVDYGGHGKEPMVKFLAHDAETLVARVESVLGALVDERGGEQ</sequence>
<dbReference type="GO" id="GO:0008902">
    <property type="term" value="F:hydroxymethylpyrimidine kinase activity"/>
    <property type="evidence" value="ECO:0007669"/>
    <property type="project" value="UniProtKB-EC"/>
</dbReference>
<dbReference type="PANTHER" id="PTHR20858">
    <property type="entry name" value="PHOSPHOMETHYLPYRIMIDINE KINASE"/>
    <property type="match status" value="1"/>
</dbReference>
<dbReference type="InterPro" id="IPR004399">
    <property type="entry name" value="HMP/HMP-P_kinase_dom"/>
</dbReference>
<accession>A0ABD5Z1Y6</accession>
<evidence type="ECO:0000256" key="1">
    <source>
        <dbReference type="ARBA" id="ARBA00022679"/>
    </source>
</evidence>
<comment type="caution">
    <text evidence="8">The sequence shown here is derived from an EMBL/GenBank/DDBJ whole genome shotgun (WGS) entry which is preliminary data.</text>
</comment>
<dbReference type="EMBL" id="JBHTAR010000011">
    <property type="protein sequence ID" value="MFC7199170.1"/>
    <property type="molecule type" value="Genomic_DNA"/>
</dbReference>
<keyword evidence="3 8" id="KW-0418">Kinase</keyword>
<gene>
    <name evidence="8" type="primary">thiD</name>
    <name evidence="8" type="ORF">ACFQJ9_07025</name>
</gene>
<dbReference type="Pfam" id="PF08543">
    <property type="entry name" value="Phos_pyr_kin"/>
    <property type="match status" value="1"/>
</dbReference>
<feature type="domain" description="Thiamine-phosphate synthase ThiN" evidence="7">
    <location>
        <begin position="282"/>
        <end position="448"/>
    </location>
</feature>
<keyword evidence="4" id="KW-0067">ATP-binding</keyword>
<protein>
    <submittedName>
        <fullName evidence="8">Bifunctional hydroxymethylpyrimidine kinase/phosphomethylpyrimidine kinase</fullName>
        <ecNumber evidence="8">2.7.1.49</ecNumber>
        <ecNumber evidence="8">2.7.4.7</ecNumber>
    </submittedName>
</protein>
<evidence type="ECO:0000259" key="6">
    <source>
        <dbReference type="Pfam" id="PF08543"/>
    </source>
</evidence>
<dbReference type="SUPFAM" id="SSF53639">
    <property type="entry name" value="AraD/HMP-PK domain-like"/>
    <property type="match status" value="1"/>
</dbReference>
<keyword evidence="9" id="KW-1185">Reference proteome</keyword>
<dbReference type="EC" id="2.7.4.7" evidence="8"/>
<dbReference type="GO" id="GO:0005524">
    <property type="term" value="F:ATP binding"/>
    <property type="evidence" value="ECO:0007669"/>
    <property type="project" value="UniProtKB-KW"/>
</dbReference>
<dbReference type="InterPro" id="IPR036409">
    <property type="entry name" value="Aldolase_II/adducin_N_sf"/>
</dbReference>
<dbReference type="GO" id="GO:0009228">
    <property type="term" value="P:thiamine biosynthetic process"/>
    <property type="evidence" value="ECO:0007669"/>
    <property type="project" value="UniProtKB-ARBA"/>
</dbReference>
<reference evidence="8 9" key="1">
    <citation type="journal article" date="2019" name="Int. J. Syst. Evol. Microbiol.">
        <title>The Global Catalogue of Microorganisms (GCM) 10K type strain sequencing project: providing services to taxonomists for standard genome sequencing and annotation.</title>
        <authorList>
            <consortium name="The Broad Institute Genomics Platform"/>
            <consortium name="The Broad Institute Genome Sequencing Center for Infectious Disease"/>
            <person name="Wu L."/>
            <person name="Ma J."/>
        </authorList>
    </citation>
    <scope>NUCLEOTIDE SEQUENCE [LARGE SCALE GENOMIC DNA]</scope>
    <source>
        <strain evidence="8 9">XZGYJ-43</strain>
    </source>
</reference>
<evidence type="ECO:0000256" key="4">
    <source>
        <dbReference type="ARBA" id="ARBA00022840"/>
    </source>
</evidence>
<dbReference type="Gene3D" id="3.40.1190.20">
    <property type="match status" value="1"/>
</dbReference>
<keyword evidence="1 8" id="KW-0808">Transferase</keyword>
<dbReference type="PANTHER" id="PTHR20858:SF17">
    <property type="entry name" value="HYDROXYMETHYLPYRIMIDINE_PHOSPHOMETHYLPYRIMIDINE KINASE THI20-RELATED"/>
    <property type="match status" value="1"/>
</dbReference>
<name>A0ABD5Z1Y6_9EURY</name>
<evidence type="ECO:0000256" key="3">
    <source>
        <dbReference type="ARBA" id="ARBA00022777"/>
    </source>
</evidence>
<evidence type="ECO:0000313" key="8">
    <source>
        <dbReference type="EMBL" id="MFC7199170.1"/>
    </source>
</evidence>
<evidence type="ECO:0000256" key="5">
    <source>
        <dbReference type="SAM" id="MobiDB-lite"/>
    </source>
</evidence>
<keyword evidence="2" id="KW-0547">Nucleotide-binding</keyword>
<proteinExistence type="predicted"/>
<feature type="region of interest" description="Disordered" evidence="5">
    <location>
        <begin position="1"/>
        <end position="23"/>
    </location>
</feature>
<dbReference type="RefSeq" id="WP_279529114.1">
    <property type="nucleotide sequence ID" value="NZ_CP122312.1"/>
</dbReference>
<dbReference type="EC" id="2.7.1.49" evidence="8"/>